<dbReference type="Pfam" id="PF00589">
    <property type="entry name" value="Phage_integrase"/>
    <property type="match status" value="1"/>
</dbReference>
<dbReference type="SUPFAM" id="SSF56349">
    <property type="entry name" value="DNA breaking-rejoining enzymes"/>
    <property type="match status" value="1"/>
</dbReference>
<dbReference type="RefSeq" id="WP_089807259.1">
    <property type="nucleotide sequence ID" value="NZ_FOYT01000002.1"/>
</dbReference>
<dbReference type="InterPro" id="IPR013762">
    <property type="entry name" value="Integrase-like_cat_sf"/>
</dbReference>
<feature type="domain" description="Tyr recombinase" evidence="4">
    <location>
        <begin position="147"/>
        <end position="360"/>
    </location>
</feature>
<sequence length="368" mass="43316">MSENQATHETIAQAFGRTTDPLAEYDGRFKQLDVDPFQLWLEEQVYTKDYAKGTVQALERPIDQWCEFMAERHDRHPAVPTTSHVMDFAHYYLEERDNSKNTVGVKLGTLSRVFRYFQSEPAFPHPTDFNPFDAAKGKIDLNGDDPKEPRPIPLEELRNVLQNEVKHVRDRALIVMQFKLGLRASETANIKLSEIHIANAELQDHYEELGTHPALEGRPNAVFIPHDRERNKSERPRVLPLDDELRRVLLQYLLCRPDNGEPWLFLSKSGGKKVGHTNINDVWKKYFRPEYGPNERYRGVSSHYGRHYFTTWFSIEREWPRDLIKYLRGDRQSGGKIRSTRDAIDSYIHAWYEDIEDRYREDIYKLRI</sequence>
<dbReference type="OrthoDB" id="210067at2157"/>
<dbReference type="InterPro" id="IPR011010">
    <property type="entry name" value="DNA_brk_join_enz"/>
</dbReference>
<evidence type="ECO:0000256" key="1">
    <source>
        <dbReference type="ARBA" id="ARBA00023125"/>
    </source>
</evidence>
<dbReference type="PANTHER" id="PTHR30349:SF92">
    <property type="entry name" value="SITE-SPECIFIC RECOMBINASE"/>
    <property type="match status" value="1"/>
</dbReference>
<accession>A0A1I6HGT2</accession>
<dbReference type="GO" id="GO:0015074">
    <property type="term" value="P:DNA integration"/>
    <property type="evidence" value="ECO:0007669"/>
    <property type="project" value="InterPro"/>
</dbReference>
<evidence type="ECO:0000256" key="2">
    <source>
        <dbReference type="ARBA" id="ARBA00023172"/>
    </source>
</evidence>
<name>A0A1I6HGT2_9EURY</name>
<dbReference type="CDD" id="cd00397">
    <property type="entry name" value="DNA_BRE_C"/>
    <property type="match status" value="1"/>
</dbReference>
<keyword evidence="2" id="KW-0233">DNA recombination</keyword>
<dbReference type="PANTHER" id="PTHR30349">
    <property type="entry name" value="PHAGE INTEGRASE-RELATED"/>
    <property type="match status" value="1"/>
</dbReference>
<protein>
    <submittedName>
        <fullName evidence="6">Integrase/recombinase XerD</fullName>
    </submittedName>
</protein>
<dbReference type="STRING" id="553469.SAMN04487947_2035"/>
<proteinExistence type="predicted"/>
<dbReference type="PROSITE" id="PS51900">
    <property type="entry name" value="CB"/>
    <property type="match status" value="1"/>
</dbReference>
<dbReference type="InterPro" id="IPR050090">
    <property type="entry name" value="Tyrosine_recombinase_XerCD"/>
</dbReference>
<dbReference type="GO" id="GO:0006310">
    <property type="term" value="P:DNA recombination"/>
    <property type="evidence" value="ECO:0007669"/>
    <property type="project" value="UniProtKB-KW"/>
</dbReference>
<dbReference type="Proteomes" id="UP000198531">
    <property type="component" value="Unassembled WGS sequence"/>
</dbReference>
<dbReference type="InterPro" id="IPR044068">
    <property type="entry name" value="CB"/>
</dbReference>
<reference evidence="7" key="1">
    <citation type="submission" date="2016-10" db="EMBL/GenBank/DDBJ databases">
        <authorList>
            <person name="Varghese N."/>
            <person name="Submissions S."/>
        </authorList>
    </citation>
    <scope>NUCLEOTIDE SEQUENCE [LARGE SCALE GENOMIC DNA]</scope>
    <source>
        <strain evidence="7">CGMCC 1.7736</strain>
    </source>
</reference>
<dbReference type="Gene3D" id="1.10.443.10">
    <property type="entry name" value="Intergrase catalytic core"/>
    <property type="match status" value="1"/>
</dbReference>
<keyword evidence="1 3" id="KW-0238">DNA-binding</keyword>
<dbReference type="InterPro" id="IPR010998">
    <property type="entry name" value="Integrase_recombinase_N"/>
</dbReference>
<evidence type="ECO:0000313" key="6">
    <source>
        <dbReference type="EMBL" id="SFR53467.1"/>
    </source>
</evidence>
<dbReference type="PROSITE" id="PS51898">
    <property type="entry name" value="TYR_RECOMBINASE"/>
    <property type="match status" value="1"/>
</dbReference>
<dbReference type="EMBL" id="FOYT01000002">
    <property type="protein sequence ID" value="SFR53467.1"/>
    <property type="molecule type" value="Genomic_DNA"/>
</dbReference>
<evidence type="ECO:0000256" key="3">
    <source>
        <dbReference type="PROSITE-ProRule" id="PRU01248"/>
    </source>
</evidence>
<keyword evidence="7" id="KW-1185">Reference proteome</keyword>
<evidence type="ECO:0000259" key="5">
    <source>
        <dbReference type="PROSITE" id="PS51900"/>
    </source>
</evidence>
<dbReference type="Gene3D" id="1.10.150.130">
    <property type="match status" value="1"/>
</dbReference>
<organism evidence="6 7">
    <name type="scientific">Halogeometricum rufum</name>
    <dbReference type="NCBI Taxonomy" id="553469"/>
    <lineage>
        <taxon>Archaea</taxon>
        <taxon>Methanobacteriati</taxon>
        <taxon>Methanobacteriota</taxon>
        <taxon>Stenosarchaea group</taxon>
        <taxon>Halobacteria</taxon>
        <taxon>Halobacteriales</taxon>
        <taxon>Haloferacaceae</taxon>
        <taxon>Halogeometricum</taxon>
    </lineage>
</organism>
<gene>
    <name evidence="6" type="ORF">SAMN04487947_2035</name>
</gene>
<dbReference type="InterPro" id="IPR002104">
    <property type="entry name" value="Integrase_catalytic"/>
</dbReference>
<evidence type="ECO:0000259" key="4">
    <source>
        <dbReference type="PROSITE" id="PS51898"/>
    </source>
</evidence>
<feature type="domain" description="Core-binding (CB)" evidence="5">
    <location>
        <begin position="28"/>
        <end position="118"/>
    </location>
</feature>
<dbReference type="AlphaFoldDB" id="A0A1I6HGT2"/>
<dbReference type="GO" id="GO:0003677">
    <property type="term" value="F:DNA binding"/>
    <property type="evidence" value="ECO:0007669"/>
    <property type="project" value="UniProtKB-UniRule"/>
</dbReference>
<evidence type="ECO:0000313" key="7">
    <source>
        <dbReference type="Proteomes" id="UP000198531"/>
    </source>
</evidence>